<protein>
    <submittedName>
        <fullName evidence="10">Putative isp4-oligopeptide transporter</fullName>
    </submittedName>
</protein>
<evidence type="ECO:0000256" key="5">
    <source>
        <dbReference type="ARBA" id="ARBA00022856"/>
    </source>
</evidence>
<dbReference type="InterPro" id="IPR004648">
    <property type="entry name" value="Oligpept_transpt"/>
</dbReference>
<dbReference type="OrthoDB" id="9986677at2759"/>
<dbReference type="PANTHER" id="PTHR22601">
    <property type="entry name" value="ISP4 LIKE PROTEIN"/>
    <property type="match status" value="1"/>
</dbReference>
<feature type="transmembrane region" description="Helical" evidence="9">
    <location>
        <begin position="120"/>
        <end position="140"/>
    </location>
</feature>
<feature type="transmembrane region" description="Helical" evidence="9">
    <location>
        <begin position="600"/>
        <end position="617"/>
    </location>
</feature>
<keyword evidence="7 9" id="KW-1133">Transmembrane helix</keyword>
<feature type="transmembrane region" description="Helical" evidence="9">
    <location>
        <begin position="629"/>
        <end position="647"/>
    </location>
</feature>
<dbReference type="GO" id="GO:0015031">
    <property type="term" value="P:protein transport"/>
    <property type="evidence" value="ECO:0007669"/>
    <property type="project" value="UniProtKB-KW"/>
</dbReference>
<evidence type="ECO:0000313" key="10">
    <source>
        <dbReference type="EMBL" id="KDN42409.1"/>
    </source>
</evidence>
<gene>
    <name evidence="10" type="ORF">K437DRAFT_291253</name>
</gene>
<dbReference type="GO" id="GO:0035673">
    <property type="term" value="F:oligopeptide transmembrane transporter activity"/>
    <property type="evidence" value="ECO:0007669"/>
    <property type="project" value="InterPro"/>
</dbReference>
<dbReference type="InParanoid" id="A0A066VUD6"/>
<feature type="transmembrane region" description="Helical" evidence="9">
    <location>
        <begin position="393"/>
        <end position="417"/>
    </location>
</feature>
<keyword evidence="8 9" id="KW-0472">Membrane</keyword>
<dbReference type="Proteomes" id="UP000027361">
    <property type="component" value="Unassembled WGS sequence"/>
</dbReference>
<dbReference type="Pfam" id="PF03169">
    <property type="entry name" value="OPT"/>
    <property type="match status" value="1"/>
</dbReference>
<dbReference type="InterPro" id="IPR004813">
    <property type="entry name" value="OPT"/>
</dbReference>
<keyword evidence="5" id="KW-0571">Peptide transport</keyword>
<feature type="transmembrane region" description="Helical" evidence="9">
    <location>
        <begin position="475"/>
        <end position="496"/>
    </location>
</feature>
<evidence type="ECO:0000256" key="4">
    <source>
        <dbReference type="ARBA" id="ARBA00022692"/>
    </source>
</evidence>
<evidence type="ECO:0000256" key="8">
    <source>
        <dbReference type="ARBA" id="ARBA00023136"/>
    </source>
</evidence>
<evidence type="ECO:0000256" key="6">
    <source>
        <dbReference type="ARBA" id="ARBA00022927"/>
    </source>
</evidence>
<keyword evidence="6" id="KW-0653">Protein transport</keyword>
<reference evidence="10 11" key="1">
    <citation type="submission" date="2014-05" db="EMBL/GenBank/DDBJ databases">
        <title>Draft genome sequence of a rare smut relative, Tilletiaria anomala UBC 951.</title>
        <authorList>
            <consortium name="DOE Joint Genome Institute"/>
            <person name="Toome M."/>
            <person name="Kuo A."/>
            <person name="Henrissat B."/>
            <person name="Lipzen A."/>
            <person name="Tritt A."/>
            <person name="Yoshinaga Y."/>
            <person name="Zane M."/>
            <person name="Barry K."/>
            <person name="Grigoriev I.V."/>
            <person name="Spatafora J.W."/>
            <person name="Aimea M.C."/>
        </authorList>
    </citation>
    <scope>NUCLEOTIDE SEQUENCE [LARGE SCALE GENOMIC DNA]</scope>
    <source>
        <strain evidence="10 11">UBC 951</strain>
    </source>
</reference>
<dbReference type="RefSeq" id="XP_013242044.1">
    <property type="nucleotide sequence ID" value="XM_013386590.1"/>
</dbReference>
<organism evidence="10 11">
    <name type="scientific">Tilletiaria anomala (strain ATCC 24038 / CBS 436.72 / UBC 951)</name>
    <dbReference type="NCBI Taxonomy" id="1037660"/>
    <lineage>
        <taxon>Eukaryota</taxon>
        <taxon>Fungi</taxon>
        <taxon>Dikarya</taxon>
        <taxon>Basidiomycota</taxon>
        <taxon>Ustilaginomycotina</taxon>
        <taxon>Exobasidiomycetes</taxon>
        <taxon>Georgefischeriales</taxon>
        <taxon>Tilletiariaceae</taxon>
        <taxon>Tilletiaria</taxon>
    </lineage>
</organism>
<dbReference type="NCBIfam" id="TIGR00728">
    <property type="entry name" value="OPT_sfam"/>
    <property type="match status" value="1"/>
</dbReference>
<feature type="transmembrane region" description="Helical" evidence="9">
    <location>
        <begin position="448"/>
        <end position="469"/>
    </location>
</feature>
<keyword evidence="11" id="KW-1185">Reference proteome</keyword>
<sequence>MSEKSSSKEDSAASAAELGHVELNLKNAITDHKLNDPNMDPELIAQAEQALAVGDVKAELRLEDVLEDDSIYPEVRAAVSNVDDPDMPVSTFRAWFLGILASIILSGVNQFFIFRYPYVTITPLVALLLAFPLGKAMALLPNRGAIGRFLNPGPFNIKEHSLIVIMASVSYGSAYATDVVTTQRFFYDQQWSLGYQLLLFLSTQLIGFSFAGFCRRWLVWPASMIWPSTLPQTALMSTLHHVQQSESGRMSRERFFTYAFVGAFCYYFLPGYLFTALSAFSWPTWIAPSNHKSGLGLSFISLDWAQITSALLSPLTTPFYAEANVIGGFAVFFVFLGPILYYNNVKYASYLPFASTRTFDRFGQVYQQKLILNADKLLDIDLYNNYSKQYLPIGFAISYGLSFASVTCILVHVALFYGKDIVKQFKSTLKDEPDIHARLMSRYKEVPSWWYGILFLISFGISVGTVQGYPTTLPVWALILALLIAAVYILPIGIVQAITNQQVGLNVITEFIVGYMLPGRPLAMMLFKVYGYIAMVQGLSFVSDLKFGHYMKIPPRLMFWSQIISTIIACFVQVGVSNFVYTNINDVCTPKQPQDFKCSVQLTFATASVIWGLIGPARSFSVGQEYASFLHFFWIGAVAPIPFWYLAKKFPRSFFRYVNTPVISVGTGQFPPATGINFTSWFLVGFIFQYWVRRRSFGWWASFNYVLSAALDSGTAISGIVIFFALSYPSTYALQDGNKVLQWWGNAGTPTITLDANSTSYLTVPDQGFAPAPNGQWGTLGAPSAS</sequence>
<comment type="caution">
    <text evidence="10">The sequence shown here is derived from an EMBL/GenBank/DDBJ whole genome shotgun (WGS) entry which is preliminary data.</text>
</comment>
<dbReference type="OMA" id="PAFTIVN"/>
<evidence type="ECO:0000256" key="3">
    <source>
        <dbReference type="ARBA" id="ARBA00022448"/>
    </source>
</evidence>
<feature type="transmembrane region" description="Helical" evidence="9">
    <location>
        <begin position="704"/>
        <end position="726"/>
    </location>
</feature>
<feature type="transmembrane region" description="Helical" evidence="9">
    <location>
        <begin position="94"/>
        <end position="114"/>
    </location>
</feature>
<feature type="transmembrane region" description="Helical" evidence="9">
    <location>
        <begin position="674"/>
        <end position="692"/>
    </location>
</feature>
<dbReference type="EMBL" id="JMSN01000070">
    <property type="protein sequence ID" value="KDN42409.1"/>
    <property type="molecule type" value="Genomic_DNA"/>
</dbReference>
<proteinExistence type="inferred from homology"/>
<evidence type="ECO:0000256" key="9">
    <source>
        <dbReference type="SAM" id="Phobius"/>
    </source>
</evidence>
<dbReference type="FunCoup" id="A0A066VUD6">
    <property type="interactions" value="53"/>
</dbReference>
<feature type="transmembrane region" description="Helical" evidence="9">
    <location>
        <begin position="161"/>
        <end position="181"/>
    </location>
</feature>
<evidence type="ECO:0000256" key="7">
    <source>
        <dbReference type="ARBA" id="ARBA00022989"/>
    </source>
</evidence>
<keyword evidence="4 9" id="KW-0812">Transmembrane</keyword>
<feature type="transmembrane region" description="Helical" evidence="9">
    <location>
        <begin position="529"/>
        <end position="547"/>
    </location>
</feature>
<feature type="transmembrane region" description="Helical" evidence="9">
    <location>
        <begin position="193"/>
        <end position="214"/>
    </location>
</feature>
<feature type="transmembrane region" description="Helical" evidence="9">
    <location>
        <begin position="559"/>
        <end position="580"/>
    </location>
</feature>
<dbReference type="HOGENOM" id="CLU_004965_1_1_1"/>
<keyword evidence="3" id="KW-0813">Transport</keyword>
<accession>A0A066VUD6</accession>
<dbReference type="GO" id="GO:0016020">
    <property type="term" value="C:membrane"/>
    <property type="evidence" value="ECO:0007669"/>
    <property type="project" value="UniProtKB-SubCell"/>
</dbReference>
<comment type="similarity">
    <text evidence="2">Belongs to the oligopeptide OPT transporter family.</text>
</comment>
<name>A0A066VUD6_TILAU</name>
<feature type="transmembrane region" description="Helical" evidence="9">
    <location>
        <begin position="255"/>
        <end position="274"/>
    </location>
</feature>
<evidence type="ECO:0000256" key="2">
    <source>
        <dbReference type="ARBA" id="ARBA00008807"/>
    </source>
</evidence>
<evidence type="ECO:0000256" key="1">
    <source>
        <dbReference type="ARBA" id="ARBA00004141"/>
    </source>
</evidence>
<comment type="subcellular location">
    <subcellularLocation>
        <location evidence="1">Membrane</location>
        <topology evidence="1">Multi-pass membrane protein</topology>
    </subcellularLocation>
</comment>
<feature type="transmembrane region" description="Helical" evidence="9">
    <location>
        <begin position="319"/>
        <end position="342"/>
    </location>
</feature>
<evidence type="ECO:0000313" key="11">
    <source>
        <dbReference type="Proteomes" id="UP000027361"/>
    </source>
</evidence>
<dbReference type="GeneID" id="25267054"/>
<dbReference type="AlphaFoldDB" id="A0A066VUD6"/>
<dbReference type="NCBIfam" id="TIGR00727">
    <property type="entry name" value="ISP4_OPT"/>
    <property type="match status" value="1"/>
</dbReference>